<evidence type="ECO:0000313" key="3">
    <source>
        <dbReference type="Proteomes" id="UP000054011"/>
    </source>
</evidence>
<name>A0A100Y9R3_9ACTN</name>
<protein>
    <submittedName>
        <fullName evidence="2">Uncharacterized protein</fullName>
    </submittedName>
</protein>
<feature type="compositionally biased region" description="Low complexity" evidence="1">
    <location>
        <begin position="163"/>
        <end position="190"/>
    </location>
</feature>
<accession>A0A100Y9R3</accession>
<comment type="caution">
    <text evidence="2">The sequence shown here is derived from an EMBL/GenBank/DDBJ whole genome shotgun (WGS) entry which is preliminary data.</text>
</comment>
<dbReference type="OrthoDB" id="4578793at2"/>
<sequence>MSGFEEPGRREDSAPRAAARTAQDKAVESAGLVGDKAAEVAGTAKEQAAGVAHEATTQARDVVGELRGQLQEQAHTQTRRLADNVRRLADELREMSDHGKPDSGVGGVVRQISDGGHQVASRLEERGPDGLVDDLRDFARRRPGVFLAGAALAGFVVARAGKGVSAAGSSASGGPSGTAGPTGTTGSSGALQETPAPYPPPPSGLGTPTGSPPVTPTTPTTPAPPPVAPPVVPPVPPSSPNTPYPGEGGLR</sequence>
<feature type="region of interest" description="Disordered" evidence="1">
    <location>
        <begin position="163"/>
        <end position="251"/>
    </location>
</feature>
<proteinExistence type="predicted"/>
<dbReference type="RefSeq" id="WP_058940447.1">
    <property type="nucleotide sequence ID" value="NZ_LNSV01000004.1"/>
</dbReference>
<dbReference type="EMBL" id="LNSV01000004">
    <property type="protein sequence ID" value="KUH40209.1"/>
    <property type="molecule type" value="Genomic_DNA"/>
</dbReference>
<organism evidence="2 3">
    <name type="scientific">Streptomyces kanasensis</name>
    <dbReference type="NCBI Taxonomy" id="936756"/>
    <lineage>
        <taxon>Bacteria</taxon>
        <taxon>Bacillati</taxon>
        <taxon>Actinomycetota</taxon>
        <taxon>Actinomycetes</taxon>
        <taxon>Kitasatosporales</taxon>
        <taxon>Streptomycetaceae</taxon>
        <taxon>Streptomyces</taxon>
    </lineage>
</organism>
<feature type="compositionally biased region" description="Pro residues" evidence="1">
    <location>
        <begin position="210"/>
        <end position="243"/>
    </location>
</feature>
<evidence type="ECO:0000313" key="2">
    <source>
        <dbReference type="EMBL" id="KUH40209.1"/>
    </source>
</evidence>
<dbReference type="STRING" id="936756.ATE80_02585"/>
<evidence type="ECO:0000256" key="1">
    <source>
        <dbReference type="SAM" id="MobiDB-lite"/>
    </source>
</evidence>
<gene>
    <name evidence="2" type="ORF">ATE80_02585</name>
</gene>
<reference evidence="2 3" key="1">
    <citation type="submission" date="2015-11" db="EMBL/GenBank/DDBJ databases">
        <title>Genome-wide analysis reveals the secondary metabolome in Streptomyces kanasensis ZX01.</title>
        <authorList>
            <person name="Zhang G."/>
            <person name="Han L."/>
            <person name="Feng J."/>
            <person name="Zhang X."/>
        </authorList>
    </citation>
    <scope>NUCLEOTIDE SEQUENCE [LARGE SCALE GENOMIC DNA]</scope>
    <source>
        <strain evidence="2 3">ZX01</strain>
    </source>
</reference>
<keyword evidence="3" id="KW-1185">Reference proteome</keyword>
<dbReference type="AlphaFoldDB" id="A0A100Y9R3"/>
<dbReference type="Proteomes" id="UP000054011">
    <property type="component" value="Unassembled WGS sequence"/>
</dbReference>
<feature type="compositionally biased region" description="Basic and acidic residues" evidence="1">
    <location>
        <begin position="1"/>
        <end position="14"/>
    </location>
</feature>
<feature type="region of interest" description="Disordered" evidence="1">
    <location>
        <begin position="1"/>
        <end position="28"/>
    </location>
</feature>